<accession>A0ABQ3DBU6</accession>
<sequence>MGVEQTYGILALHRRPVRDYAYHPASPASRVYWTMTRVMARRLTGENTPTWRGPQTVST</sequence>
<organism evidence="1 2">
    <name type="scientific">Streptomyces canarius</name>
    <dbReference type="NCBI Taxonomy" id="285453"/>
    <lineage>
        <taxon>Bacteria</taxon>
        <taxon>Bacillati</taxon>
        <taxon>Actinomycetota</taxon>
        <taxon>Actinomycetes</taxon>
        <taxon>Kitasatosporales</taxon>
        <taxon>Streptomycetaceae</taxon>
        <taxon>Streptomyces</taxon>
    </lineage>
</organism>
<protein>
    <submittedName>
        <fullName evidence="1">Uncharacterized protein</fullName>
    </submittedName>
</protein>
<dbReference type="Proteomes" id="UP000653644">
    <property type="component" value="Unassembled WGS sequence"/>
</dbReference>
<keyword evidence="2" id="KW-1185">Reference proteome</keyword>
<evidence type="ECO:0000313" key="1">
    <source>
        <dbReference type="EMBL" id="GHA63314.1"/>
    </source>
</evidence>
<proteinExistence type="predicted"/>
<comment type="caution">
    <text evidence="1">The sequence shown here is derived from an EMBL/GenBank/DDBJ whole genome shotgun (WGS) entry which is preliminary data.</text>
</comment>
<gene>
    <name evidence="1" type="ORF">GCM10010345_79300</name>
</gene>
<evidence type="ECO:0000313" key="2">
    <source>
        <dbReference type="Proteomes" id="UP000653644"/>
    </source>
</evidence>
<reference evidence="2" key="1">
    <citation type="journal article" date="2019" name="Int. J. Syst. Evol. Microbiol.">
        <title>The Global Catalogue of Microorganisms (GCM) 10K type strain sequencing project: providing services to taxonomists for standard genome sequencing and annotation.</title>
        <authorList>
            <consortium name="The Broad Institute Genomics Platform"/>
            <consortium name="The Broad Institute Genome Sequencing Center for Infectious Disease"/>
            <person name="Wu L."/>
            <person name="Ma J."/>
        </authorList>
    </citation>
    <scope>NUCLEOTIDE SEQUENCE [LARGE SCALE GENOMIC DNA]</scope>
    <source>
        <strain evidence="2">JCM 4733</strain>
    </source>
</reference>
<name>A0ABQ3DBU6_9ACTN</name>
<dbReference type="EMBL" id="BMVN01000049">
    <property type="protein sequence ID" value="GHA63314.1"/>
    <property type="molecule type" value="Genomic_DNA"/>
</dbReference>